<dbReference type="Gene3D" id="3.90.76.10">
    <property type="entry name" value="Dipeptide-binding Protein, Domain 1"/>
    <property type="match status" value="1"/>
</dbReference>
<evidence type="ECO:0000256" key="3">
    <source>
        <dbReference type="ARBA" id="ARBA00022729"/>
    </source>
</evidence>
<evidence type="ECO:0000256" key="1">
    <source>
        <dbReference type="ARBA" id="ARBA00004418"/>
    </source>
</evidence>
<comment type="similarity">
    <text evidence="2">Belongs to the bacterial solute-binding protein 5 family.</text>
</comment>
<keyword evidence="7" id="KW-1185">Reference proteome</keyword>
<accession>A0ABV6IN02</accession>
<sequence length="509" mass="56489">MNARFLAPLAIAATLATGAAHAQNQATNLPNLRIGLREDPDIMDPTLARSFVGRIVFTSLCDKLFDTNERLEIVPQLATGYRWEDPKTLLVTLREGVTFHDGEKLDAEAVRYSLMRHLTMQGSFRRGEITDLESVEVVDPMNVRLRLKQPSAPFLSQLADRAGMMVSPKAAEAAGRDFGARPVCAGPFRFVERVAQDRIVLERFPQYWNAANFHFNRVTFQPIVDSTARLANLQSGTMDLIEVTSLADVPAVRRDRRLSMVTAEGQGYWNVIFNIGGGPRAQTPLGQDARVRRAFDLAIDRDALNQVAFEGLHTPASQPIPPASPMHVKDLRVTTRNVDRAKALLREAGVRTPFPVDLMVANSPEMRQVAEVMQSMLAEAGFELRIAATEFASALQAGARGDFQAYLSGWSGRPDPDGNVWTFIHSRGAQNDGKYANPEVDALLDRTRADGDTARRATLYAQAFDIALTRDRARSLLWHPRLFVAFTQRLQGVTLLGDGMIRLQGMRLR</sequence>
<dbReference type="PANTHER" id="PTHR30290:SF38">
    <property type="entry name" value="D,D-DIPEPTIDE-BINDING PERIPLASMIC PROTEIN DDPA-RELATED"/>
    <property type="match status" value="1"/>
</dbReference>
<dbReference type="InterPro" id="IPR000914">
    <property type="entry name" value="SBP_5_dom"/>
</dbReference>
<proteinExistence type="inferred from homology"/>
<evidence type="ECO:0000256" key="4">
    <source>
        <dbReference type="SAM" id="SignalP"/>
    </source>
</evidence>
<evidence type="ECO:0000313" key="6">
    <source>
        <dbReference type="EMBL" id="MFC0384994.1"/>
    </source>
</evidence>
<feature type="signal peptide" evidence="4">
    <location>
        <begin position="1"/>
        <end position="22"/>
    </location>
</feature>
<feature type="domain" description="Solute-binding protein family 5" evidence="5">
    <location>
        <begin position="72"/>
        <end position="430"/>
    </location>
</feature>
<dbReference type="InterPro" id="IPR030678">
    <property type="entry name" value="Peptide/Ni-bd"/>
</dbReference>
<dbReference type="RefSeq" id="WP_377049121.1">
    <property type="nucleotide sequence ID" value="NZ_JBHLVZ010000002.1"/>
</dbReference>
<dbReference type="PIRSF" id="PIRSF002741">
    <property type="entry name" value="MppA"/>
    <property type="match status" value="1"/>
</dbReference>
<gene>
    <name evidence="6" type="ORF">ACFFIC_05435</name>
</gene>
<dbReference type="EMBL" id="JBHLVZ010000002">
    <property type="protein sequence ID" value="MFC0384994.1"/>
    <property type="molecule type" value="Genomic_DNA"/>
</dbReference>
<dbReference type="CDD" id="cd08511">
    <property type="entry name" value="PBP2_NikA_DppA_OppA_like_5"/>
    <property type="match status" value="1"/>
</dbReference>
<evidence type="ECO:0000259" key="5">
    <source>
        <dbReference type="Pfam" id="PF00496"/>
    </source>
</evidence>
<dbReference type="Gene3D" id="3.40.190.10">
    <property type="entry name" value="Periplasmic binding protein-like II"/>
    <property type="match status" value="1"/>
</dbReference>
<feature type="chain" id="PRO_5047380685" evidence="4">
    <location>
        <begin position="23"/>
        <end position="509"/>
    </location>
</feature>
<evidence type="ECO:0000256" key="2">
    <source>
        <dbReference type="ARBA" id="ARBA00005695"/>
    </source>
</evidence>
<organism evidence="6 7">
    <name type="scientific">Muricoccus vinaceus</name>
    <dbReference type="NCBI Taxonomy" id="424704"/>
    <lineage>
        <taxon>Bacteria</taxon>
        <taxon>Pseudomonadati</taxon>
        <taxon>Pseudomonadota</taxon>
        <taxon>Alphaproteobacteria</taxon>
        <taxon>Acetobacterales</taxon>
        <taxon>Roseomonadaceae</taxon>
        <taxon>Muricoccus</taxon>
    </lineage>
</organism>
<protein>
    <submittedName>
        <fullName evidence="6">ABC transporter substrate-binding protein</fullName>
    </submittedName>
</protein>
<dbReference type="SUPFAM" id="SSF53850">
    <property type="entry name" value="Periplasmic binding protein-like II"/>
    <property type="match status" value="1"/>
</dbReference>
<comment type="subcellular location">
    <subcellularLocation>
        <location evidence="1">Periplasm</location>
    </subcellularLocation>
</comment>
<name>A0ABV6IN02_9PROT</name>
<evidence type="ECO:0000313" key="7">
    <source>
        <dbReference type="Proteomes" id="UP001589789"/>
    </source>
</evidence>
<comment type="caution">
    <text evidence="6">The sequence shown here is derived from an EMBL/GenBank/DDBJ whole genome shotgun (WGS) entry which is preliminary data.</text>
</comment>
<dbReference type="Pfam" id="PF00496">
    <property type="entry name" value="SBP_bac_5"/>
    <property type="match status" value="1"/>
</dbReference>
<dbReference type="Gene3D" id="3.10.105.10">
    <property type="entry name" value="Dipeptide-binding Protein, Domain 3"/>
    <property type="match status" value="1"/>
</dbReference>
<dbReference type="InterPro" id="IPR039424">
    <property type="entry name" value="SBP_5"/>
</dbReference>
<dbReference type="Proteomes" id="UP001589789">
    <property type="component" value="Unassembled WGS sequence"/>
</dbReference>
<keyword evidence="3 4" id="KW-0732">Signal</keyword>
<dbReference type="PANTHER" id="PTHR30290">
    <property type="entry name" value="PERIPLASMIC BINDING COMPONENT OF ABC TRANSPORTER"/>
    <property type="match status" value="1"/>
</dbReference>
<reference evidence="6 7" key="1">
    <citation type="submission" date="2024-09" db="EMBL/GenBank/DDBJ databases">
        <authorList>
            <person name="Sun Q."/>
            <person name="Mori K."/>
        </authorList>
    </citation>
    <scope>NUCLEOTIDE SEQUENCE [LARGE SCALE GENOMIC DNA]</scope>
    <source>
        <strain evidence="6 7">CCM 7468</strain>
    </source>
</reference>